<organism evidence="9">
    <name type="scientific">Halalkalibacterium halodurans</name>
    <name type="common">Bacillus halodurans</name>
    <dbReference type="NCBI Taxonomy" id="86665"/>
    <lineage>
        <taxon>Bacteria</taxon>
        <taxon>Bacillati</taxon>
        <taxon>Bacillota</taxon>
        <taxon>Bacilli</taxon>
        <taxon>Bacillales</taxon>
        <taxon>Bacillaceae</taxon>
        <taxon>Halalkalibacterium (ex Joshi et al. 2022)</taxon>
    </lineage>
</organism>
<feature type="domain" description="Major facilitator superfamily (MFS) profile" evidence="8">
    <location>
        <begin position="217"/>
        <end position="411"/>
    </location>
</feature>
<evidence type="ECO:0000256" key="6">
    <source>
        <dbReference type="ARBA" id="ARBA00023136"/>
    </source>
</evidence>
<dbReference type="Pfam" id="PF05977">
    <property type="entry name" value="MFS_3"/>
    <property type="match status" value="1"/>
</dbReference>
<evidence type="ECO:0000256" key="3">
    <source>
        <dbReference type="ARBA" id="ARBA00022475"/>
    </source>
</evidence>
<dbReference type="AlphaFoldDB" id="A0A0M0KF24"/>
<comment type="subcellular location">
    <subcellularLocation>
        <location evidence="1">Cell membrane</location>
        <topology evidence="1">Multi-pass membrane protein</topology>
    </subcellularLocation>
</comment>
<dbReference type="InterPro" id="IPR036259">
    <property type="entry name" value="MFS_trans_sf"/>
</dbReference>
<dbReference type="InterPro" id="IPR020846">
    <property type="entry name" value="MFS_dom"/>
</dbReference>
<keyword evidence="4 7" id="KW-0812">Transmembrane</keyword>
<dbReference type="InterPro" id="IPR010290">
    <property type="entry name" value="TM_effector"/>
</dbReference>
<evidence type="ECO:0000313" key="9">
    <source>
        <dbReference type="EMBL" id="KOO37431.1"/>
    </source>
</evidence>
<sequence length="411" mass="45417">MDQPFLKRPFVVLWIAQSVSALGGTFTTFTVSWLMYQLTDSLVAMSGVWIAFMIPKLLTNIVAGPYLDRFQYKVVMVASEWLRAIAFFVPTVLLVGNMLTAPVLIMAAVLTGIAEPLFRPAGMAYVAHILPEKHLQRGNSILEGTMQIVMLIGPALGGGLIVLVGPLPLLVFIVIALTVSGFLLLMLDRVHRAKTNDRASWLTMFKEGMSFYKVYPVLFSVGLLMMMINFSSGAALPMFLPYVLEHLHGTEFQYGLFMSVYSLGMVLGSFLCGLYPPPKNLRRVMLGCLTVSSFLMMALGFITSIWVALGIATIQGFFAMAFTINNTTFYQRRVPEHLRGRVFTVRALLAQSAIPLGAGVGGLLAEAYRFQVLFLILGGLMLVSTLLAWRMNVFYQLNHQPVGSEETTQRA</sequence>
<feature type="transmembrane region" description="Helical" evidence="7">
    <location>
        <begin position="370"/>
        <end position="389"/>
    </location>
</feature>
<evidence type="ECO:0000256" key="4">
    <source>
        <dbReference type="ARBA" id="ARBA00022692"/>
    </source>
</evidence>
<feature type="transmembrane region" description="Helical" evidence="7">
    <location>
        <begin position="214"/>
        <end position="240"/>
    </location>
</feature>
<gene>
    <name evidence="9" type="ORF">AMD02_00130</name>
</gene>
<dbReference type="GeneID" id="87599431"/>
<accession>A0A0M0KF24</accession>
<feature type="transmembrane region" description="Helical" evidence="7">
    <location>
        <begin position="252"/>
        <end position="272"/>
    </location>
</feature>
<protein>
    <submittedName>
        <fullName evidence="9">Multidrug transporter</fullName>
    </submittedName>
</protein>
<reference evidence="9" key="1">
    <citation type="submission" date="2015-08" db="EMBL/GenBank/DDBJ databases">
        <title>Complete DNA Sequence of Pseudomonas syringae pv. actinidiae, the Causal Agent of Kiwifruit Canker Disease.</title>
        <authorList>
            <person name="Rikkerink E.H.A."/>
            <person name="Fineran P.C."/>
        </authorList>
    </citation>
    <scope>NUCLEOTIDE SEQUENCE</scope>
    <source>
        <strain evidence="9">DSM 13666</strain>
    </source>
</reference>
<dbReference type="Gene3D" id="1.20.1250.20">
    <property type="entry name" value="MFS general substrate transporter like domains"/>
    <property type="match status" value="2"/>
</dbReference>
<dbReference type="EMBL" id="LILD01000001">
    <property type="protein sequence ID" value="KOO37431.1"/>
    <property type="molecule type" value="Genomic_DNA"/>
</dbReference>
<proteinExistence type="predicted"/>
<keyword evidence="5 7" id="KW-1133">Transmembrane helix</keyword>
<dbReference type="PANTHER" id="PTHR23513">
    <property type="entry name" value="INTEGRAL MEMBRANE EFFLUX PROTEIN-RELATED"/>
    <property type="match status" value="1"/>
</dbReference>
<feature type="transmembrane region" description="Helical" evidence="7">
    <location>
        <begin position="342"/>
        <end position="364"/>
    </location>
</feature>
<dbReference type="SUPFAM" id="SSF103473">
    <property type="entry name" value="MFS general substrate transporter"/>
    <property type="match status" value="1"/>
</dbReference>
<dbReference type="PROSITE" id="PS50850">
    <property type="entry name" value="MFS"/>
    <property type="match status" value="1"/>
</dbReference>
<dbReference type="GO" id="GO:0022857">
    <property type="term" value="F:transmembrane transporter activity"/>
    <property type="evidence" value="ECO:0007669"/>
    <property type="project" value="InterPro"/>
</dbReference>
<dbReference type="RefSeq" id="WP_053430031.1">
    <property type="nucleotide sequence ID" value="NZ_CP040441.1"/>
</dbReference>
<feature type="transmembrane region" description="Helical" evidence="7">
    <location>
        <begin position="169"/>
        <end position="187"/>
    </location>
</feature>
<evidence type="ECO:0000256" key="7">
    <source>
        <dbReference type="SAM" id="Phobius"/>
    </source>
</evidence>
<feature type="transmembrane region" description="Helical" evidence="7">
    <location>
        <begin position="99"/>
        <end position="118"/>
    </location>
</feature>
<feature type="transmembrane region" description="Helical" evidence="7">
    <location>
        <begin position="308"/>
        <end position="330"/>
    </location>
</feature>
<dbReference type="CDD" id="cd06173">
    <property type="entry name" value="MFS_MefA_like"/>
    <property type="match status" value="1"/>
</dbReference>
<comment type="caution">
    <text evidence="9">The sequence shown here is derived from an EMBL/GenBank/DDBJ whole genome shotgun (WGS) entry which is preliminary data.</text>
</comment>
<dbReference type="PATRIC" id="fig|136160.3.peg.191"/>
<dbReference type="GO" id="GO:0005886">
    <property type="term" value="C:plasma membrane"/>
    <property type="evidence" value="ECO:0007669"/>
    <property type="project" value="UniProtKB-SubCell"/>
</dbReference>
<keyword evidence="3" id="KW-1003">Cell membrane</keyword>
<evidence type="ECO:0000256" key="5">
    <source>
        <dbReference type="ARBA" id="ARBA00022989"/>
    </source>
</evidence>
<feature type="transmembrane region" description="Helical" evidence="7">
    <location>
        <begin position="284"/>
        <end position="302"/>
    </location>
</feature>
<keyword evidence="6 7" id="KW-0472">Membrane</keyword>
<keyword evidence="2" id="KW-0813">Transport</keyword>
<evidence type="ECO:0000256" key="2">
    <source>
        <dbReference type="ARBA" id="ARBA00022448"/>
    </source>
</evidence>
<feature type="transmembrane region" description="Helical" evidence="7">
    <location>
        <begin position="12"/>
        <end position="36"/>
    </location>
</feature>
<feature type="transmembrane region" description="Helical" evidence="7">
    <location>
        <begin position="42"/>
        <end position="62"/>
    </location>
</feature>
<evidence type="ECO:0000256" key="1">
    <source>
        <dbReference type="ARBA" id="ARBA00004651"/>
    </source>
</evidence>
<evidence type="ECO:0000259" key="8">
    <source>
        <dbReference type="PROSITE" id="PS50850"/>
    </source>
</evidence>
<name>A0A0M0KF24_ALKHA</name>
<dbReference type="PANTHER" id="PTHR23513:SF6">
    <property type="entry name" value="MAJOR FACILITATOR SUPERFAMILY ASSOCIATED DOMAIN-CONTAINING PROTEIN"/>
    <property type="match status" value="1"/>
</dbReference>